<organism evidence="1">
    <name type="scientific">Klebsiella pneumoniae</name>
    <dbReference type="NCBI Taxonomy" id="573"/>
    <lineage>
        <taxon>Bacteria</taxon>
        <taxon>Pseudomonadati</taxon>
        <taxon>Pseudomonadota</taxon>
        <taxon>Gammaproteobacteria</taxon>
        <taxon>Enterobacterales</taxon>
        <taxon>Enterobacteriaceae</taxon>
        <taxon>Klebsiella/Raoultella group</taxon>
        <taxon>Klebsiella</taxon>
        <taxon>Klebsiella pneumoniae complex</taxon>
    </lineage>
</organism>
<keyword evidence="1" id="KW-0614">Plasmid</keyword>
<sequence length="80" mass="9051">MSPTQQLGEQSCNLLFSLIAGEKGLQKYHRGYTNIVSRLTGIKKLGHNNAPVHFRMRNSHRYLHNGVCRFSPSFLLVAIP</sequence>
<geneLocation type="plasmid" evidence="1">
    <name>p17-15-vir-like</name>
</geneLocation>
<dbReference type="AlphaFoldDB" id="A0A8B0SVL7"/>
<proteinExistence type="predicted"/>
<name>A0A8B0SVL7_KLEPN</name>
<protein>
    <submittedName>
        <fullName evidence="1">Transcriptional regulator YcjW, LacI family</fullName>
    </submittedName>
</protein>
<dbReference type="EMBL" id="MN956836">
    <property type="protein sequence ID" value="QTX15091.1"/>
    <property type="molecule type" value="Genomic_DNA"/>
</dbReference>
<evidence type="ECO:0000313" key="1">
    <source>
        <dbReference type="EMBL" id="QTX15091.1"/>
    </source>
</evidence>
<reference evidence="1" key="1">
    <citation type="submission" date="2020-01" db="EMBL/GenBank/DDBJ databases">
        <authorList>
            <person name="Qin S."/>
        </authorList>
    </citation>
    <scope>NUCLEOTIDE SEQUENCE</scope>
    <source>
        <strain evidence="1">CVir17-16-YZ6g</strain>
        <plasmid evidence="1">p17-15-vir-like</plasmid>
    </source>
</reference>
<accession>A0A8B0SVL7</accession>